<accession>A0A3U8PA07</accession>
<protein>
    <submittedName>
        <fullName evidence="1">Uncharacterized protein</fullName>
    </submittedName>
</protein>
<gene>
    <name evidence="1" type="ORF">BSD66_02005</name>
</gene>
<sequence length="73" mass="7987">MRLSAGRPASQVDRVVIPEVLIGGINVIVDHTNYTNLRGCAGFFSNLFCYRSCYATRVICHNSCFSELSAKGS</sequence>
<comment type="caution">
    <text evidence="1">The sequence shown here is derived from an EMBL/GenBank/DDBJ whole genome shotgun (WGS) entry which is preliminary data.</text>
</comment>
<organism evidence="1">
    <name type="scientific">Salmonella berta</name>
    <dbReference type="NCBI Taxonomy" id="28142"/>
    <lineage>
        <taxon>Bacteria</taxon>
        <taxon>Pseudomonadati</taxon>
        <taxon>Pseudomonadota</taxon>
        <taxon>Gammaproteobacteria</taxon>
        <taxon>Enterobacterales</taxon>
        <taxon>Enterobacteriaceae</taxon>
        <taxon>Salmonella</taxon>
    </lineage>
</organism>
<dbReference type="EMBL" id="AAKTIB010000001">
    <property type="protein sequence ID" value="ECV4054910.1"/>
    <property type="molecule type" value="Genomic_DNA"/>
</dbReference>
<dbReference type="AlphaFoldDB" id="A0A3U8PA07"/>
<reference evidence="1" key="1">
    <citation type="submission" date="2018-07" db="EMBL/GenBank/DDBJ databases">
        <authorList>
            <consortium name="PulseNet: The National Subtyping Network for Foodborne Disease Surveillance"/>
            <person name="Tarr C.L."/>
            <person name="Trees E."/>
            <person name="Katz L.S."/>
            <person name="Carleton-Romer H.A."/>
            <person name="Stroika S."/>
            <person name="Kucerova Z."/>
            <person name="Roache K.F."/>
            <person name="Sabol A.L."/>
            <person name="Besser J."/>
            <person name="Gerner-Smidt P."/>
        </authorList>
    </citation>
    <scope>NUCLEOTIDE SEQUENCE</scope>
    <source>
        <strain evidence="1">2014AM-2265</strain>
    </source>
</reference>
<proteinExistence type="predicted"/>
<evidence type="ECO:0000313" key="1">
    <source>
        <dbReference type="EMBL" id="ECV4054910.1"/>
    </source>
</evidence>
<name>A0A3U8PA07_SALBE</name>